<evidence type="ECO:0000313" key="4">
    <source>
        <dbReference type="EMBL" id="GAH58935.1"/>
    </source>
</evidence>
<dbReference type="PANTHER" id="PTHR36577">
    <property type="entry name" value="DUF521 DOMAIN PROTEIN (AFU_ORTHOLOGUE AFUA_6G00490)"/>
    <property type="match status" value="1"/>
</dbReference>
<dbReference type="PANTHER" id="PTHR36577:SF3">
    <property type="entry name" value="DUF521 DOMAIN PROTEIN (AFU_ORTHOLOGUE AFUA_6G00490)"/>
    <property type="match status" value="1"/>
</dbReference>
<evidence type="ECO:0000259" key="3">
    <source>
        <dbReference type="Pfam" id="PF04412"/>
    </source>
</evidence>
<protein>
    <recommendedName>
        <fullName evidence="3">Phosphomevalonate dehydratase large subunit-like domain-containing protein</fullName>
    </recommendedName>
</protein>
<evidence type="ECO:0000256" key="2">
    <source>
        <dbReference type="ARBA" id="ARBA00023239"/>
    </source>
</evidence>
<organism evidence="4">
    <name type="scientific">marine sediment metagenome</name>
    <dbReference type="NCBI Taxonomy" id="412755"/>
    <lineage>
        <taxon>unclassified sequences</taxon>
        <taxon>metagenomes</taxon>
        <taxon>ecological metagenomes</taxon>
    </lineage>
</organism>
<dbReference type="InterPro" id="IPR007506">
    <property type="entry name" value="PMDh-L-like_dom"/>
</dbReference>
<dbReference type="Pfam" id="PF04412">
    <property type="entry name" value="AcnX"/>
    <property type="match status" value="1"/>
</dbReference>
<feature type="domain" description="Phosphomevalonate dehydratase large subunit-like" evidence="3">
    <location>
        <begin position="106"/>
        <end position="273"/>
    </location>
</feature>
<dbReference type="EMBL" id="BARU01025268">
    <property type="protein sequence ID" value="GAH58935.1"/>
    <property type="molecule type" value="Genomic_DNA"/>
</dbReference>
<name>X1HPF2_9ZZZZ</name>
<dbReference type="AlphaFoldDB" id="X1HPF2"/>
<gene>
    <name evidence="4" type="ORF">S03H2_40728</name>
</gene>
<comment type="caution">
    <text evidence="4">The sequence shown here is derived from an EMBL/GenBank/DDBJ whole genome shotgun (WGS) entry which is preliminary data.</text>
</comment>
<feature type="non-terminal residue" evidence="4">
    <location>
        <position position="274"/>
    </location>
</feature>
<keyword evidence="2" id="KW-0456">Lyase</keyword>
<feature type="non-terminal residue" evidence="4">
    <location>
        <position position="1"/>
    </location>
</feature>
<reference evidence="4" key="1">
    <citation type="journal article" date="2014" name="Front. Microbiol.">
        <title>High frequency of phylogenetically diverse reductive dehalogenase-homologous genes in deep subseafloor sedimentary metagenomes.</title>
        <authorList>
            <person name="Kawai M."/>
            <person name="Futagami T."/>
            <person name="Toyoda A."/>
            <person name="Takaki Y."/>
            <person name="Nishi S."/>
            <person name="Hori S."/>
            <person name="Arai W."/>
            <person name="Tsubouchi T."/>
            <person name="Morono Y."/>
            <person name="Uchiyama I."/>
            <person name="Ito T."/>
            <person name="Fujiyama A."/>
            <person name="Inagaki F."/>
            <person name="Takami H."/>
        </authorList>
    </citation>
    <scope>NUCLEOTIDE SEQUENCE</scope>
    <source>
        <strain evidence="4">Expedition CK06-06</strain>
    </source>
</reference>
<evidence type="ECO:0000256" key="1">
    <source>
        <dbReference type="ARBA" id="ARBA00023004"/>
    </source>
</evidence>
<sequence>ASHVLSNFYNLTRSEYYRQIDKATRQNDITDFLFYAIQGFRDGLVEVLDLIQENQLLVMWRNYILDIFEKQIAGGKESKTAKRKRDLILKIPHGQALNLNKILGAGMNEETRDYLHEMGTLCATAGAVGLYHVQNITPEAVDYGPKLLVPNHKTYAIDDRELDELLSSYPVLWPNKDAGPEKCFIGCPHLSMQQLYWWTDKIDRALEKESRKQLPVKTTICAAPQVLQKFKADEKAYKRLERAGVKLSVGCPMQLFDKDLSAGEAIVTNSNKLR</sequence>
<dbReference type="GO" id="GO:0016829">
    <property type="term" value="F:lyase activity"/>
    <property type="evidence" value="ECO:0007669"/>
    <property type="project" value="UniProtKB-KW"/>
</dbReference>
<keyword evidence="1" id="KW-0408">Iron</keyword>
<accession>X1HPF2</accession>
<proteinExistence type="predicted"/>